<sequence length="79" mass="8274">MIVFPDWVSCKGEEATPNGVRGWGVGGTHKGGESRAPTSDQDRRAFAGACARVMGGSYEGREEVKGCQGGGWDRSKGNA</sequence>
<comment type="caution">
    <text evidence="2">The sequence shown here is derived from an EMBL/GenBank/DDBJ whole genome shotgun (WGS) entry which is preliminary data.</text>
</comment>
<accession>A0A438GIP7</accession>
<dbReference type="AlphaFoldDB" id="A0A438GIP7"/>
<reference evidence="2 3" key="1">
    <citation type="journal article" date="2018" name="PLoS Genet.">
        <title>Population sequencing reveals clonal diversity and ancestral inbreeding in the grapevine cultivar Chardonnay.</title>
        <authorList>
            <person name="Roach M.J."/>
            <person name="Johnson D.L."/>
            <person name="Bohlmann J."/>
            <person name="van Vuuren H.J."/>
            <person name="Jones S.J."/>
            <person name="Pretorius I.S."/>
            <person name="Schmidt S.A."/>
            <person name="Borneman A.R."/>
        </authorList>
    </citation>
    <scope>NUCLEOTIDE SEQUENCE [LARGE SCALE GENOMIC DNA]</scope>
    <source>
        <strain evidence="3">cv. Chardonnay</strain>
        <tissue evidence="2">Leaf</tissue>
    </source>
</reference>
<dbReference type="EMBL" id="QGNW01000423">
    <property type="protein sequence ID" value="RVW72065.1"/>
    <property type="molecule type" value="Genomic_DNA"/>
</dbReference>
<organism evidence="2 3">
    <name type="scientific">Vitis vinifera</name>
    <name type="common">Grape</name>
    <dbReference type="NCBI Taxonomy" id="29760"/>
    <lineage>
        <taxon>Eukaryota</taxon>
        <taxon>Viridiplantae</taxon>
        <taxon>Streptophyta</taxon>
        <taxon>Embryophyta</taxon>
        <taxon>Tracheophyta</taxon>
        <taxon>Spermatophyta</taxon>
        <taxon>Magnoliopsida</taxon>
        <taxon>eudicotyledons</taxon>
        <taxon>Gunneridae</taxon>
        <taxon>Pentapetalae</taxon>
        <taxon>rosids</taxon>
        <taxon>Vitales</taxon>
        <taxon>Vitaceae</taxon>
        <taxon>Viteae</taxon>
        <taxon>Vitis</taxon>
    </lineage>
</organism>
<proteinExistence type="predicted"/>
<evidence type="ECO:0000256" key="1">
    <source>
        <dbReference type="SAM" id="MobiDB-lite"/>
    </source>
</evidence>
<evidence type="ECO:0000313" key="3">
    <source>
        <dbReference type="Proteomes" id="UP000288805"/>
    </source>
</evidence>
<dbReference type="Proteomes" id="UP000288805">
    <property type="component" value="Unassembled WGS sequence"/>
</dbReference>
<feature type="region of interest" description="Disordered" evidence="1">
    <location>
        <begin position="15"/>
        <end position="43"/>
    </location>
</feature>
<gene>
    <name evidence="2" type="ORF">CK203_054791</name>
</gene>
<protein>
    <submittedName>
        <fullName evidence="2">Uncharacterized protein</fullName>
    </submittedName>
</protein>
<evidence type="ECO:0000313" key="2">
    <source>
        <dbReference type="EMBL" id="RVW72065.1"/>
    </source>
</evidence>
<name>A0A438GIP7_VITVI</name>